<dbReference type="InterPro" id="IPR001763">
    <property type="entry name" value="Rhodanese-like_dom"/>
</dbReference>
<dbReference type="Proteomes" id="UP000594464">
    <property type="component" value="Chromosome"/>
</dbReference>
<gene>
    <name evidence="3" type="ORF">G3M78_12095</name>
</gene>
<keyword evidence="1" id="KW-0677">Repeat</keyword>
<evidence type="ECO:0000256" key="1">
    <source>
        <dbReference type="ARBA" id="ARBA00022737"/>
    </source>
</evidence>
<dbReference type="SMART" id="SM00450">
    <property type="entry name" value="RHOD"/>
    <property type="match status" value="2"/>
</dbReference>
<dbReference type="AlphaFoldDB" id="A0A7T0C3W1"/>
<reference evidence="4" key="1">
    <citation type="submission" date="2020-02" db="EMBL/GenBank/DDBJ databases">
        <title>Genomic and physiological characterization of two novel Nitrospinaceae genera.</title>
        <authorList>
            <person name="Mueller A.J."/>
            <person name="Jung M.-Y."/>
            <person name="Strachan C.R."/>
            <person name="Herbold C.W."/>
            <person name="Kirkegaard R.H."/>
            <person name="Daims H."/>
        </authorList>
    </citation>
    <scope>NUCLEOTIDE SEQUENCE [LARGE SCALE GENOMIC DNA]</scope>
</reference>
<dbReference type="InterPro" id="IPR036873">
    <property type="entry name" value="Rhodanese-like_dom_sf"/>
</dbReference>
<accession>A0A7T0C3W1</accession>
<dbReference type="CDD" id="cd01449">
    <property type="entry name" value="TST_Repeat_2"/>
    <property type="match status" value="1"/>
</dbReference>
<organism evidence="3 4">
    <name type="scientific">Candidatus Nitrohelix vancouverensis</name>
    <dbReference type="NCBI Taxonomy" id="2705534"/>
    <lineage>
        <taxon>Bacteria</taxon>
        <taxon>Pseudomonadati</taxon>
        <taxon>Nitrospinota/Tectimicrobiota group</taxon>
        <taxon>Nitrospinota</taxon>
        <taxon>Nitrospinia</taxon>
        <taxon>Nitrospinales</taxon>
        <taxon>Nitrospinaceae</taxon>
        <taxon>Candidatus Nitrohelix</taxon>
    </lineage>
</organism>
<dbReference type="PROSITE" id="PS50206">
    <property type="entry name" value="RHODANESE_3"/>
    <property type="match status" value="2"/>
</dbReference>
<feature type="domain" description="Rhodanese" evidence="2">
    <location>
        <begin position="149"/>
        <end position="260"/>
    </location>
</feature>
<feature type="domain" description="Rhodanese" evidence="2">
    <location>
        <begin position="4"/>
        <end position="116"/>
    </location>
</feature>
<protein>
    <submittedName>
        <fullName evidence="3">Sulfurtransferase</fullName>
    </submittedName>
</protein>
<sequence>MSMDKNDRIVIDSRSSWKYFLEHIPGAANVSDWREFTVKGKDVPGVLIDDKQQLAKLLSDHGIQHGKTIVIYGEPSDPWRTDGRIFWMLEYFGFSNVKLLEGGVSAWKEAGGEVERGRDHAPTSNLKAQEINFNPAVHADKSYINERLSAKTLAIIDNRTEEEYKGATPYGSQRGGHIPTAIHIDWRDFYSSEGRLHSPDTLMALMKTYGLDDSREVVVYCTGGVRSSMAYFVFKYLGYSVRNYDGSWWDWSNDSNLPVENT</sequence>
<dbReference type="Pfam" id="PF00581">
    <property type="entry name" value="Rhodanese"/>
    <property type="match status" value="2"/>
</dbReference>
<proteinExistence type="predicted"/>
<evidence type="ECO:0000313" key="3">
    <source>
        <dbReference type="EMBL" id="QPJ66092.1"/>
    </source>
</evidence>
<dbReference type="EMBL" id="CP048620">
    <property type="protein sequence ID" value="QPJ66092.1"/>
    <property type="molecule type" value="Genomic_DNA"/>
</dbReference>
<evidence type="ECO:0000259" key="2">
    <source>
        <dbReference type="PROSITE" id="PS50206"/>
    </source>
</evidence>
<dbReference type="PROSITE" id="PS00380">
    <property type="entry name" value="RHODANESE_1"/>
    <property type="match status" value="1"/>
</dbReference>
<evidence type="ECO:0000313" key="4">
    <source>
        <dbReference type="Proteomes" id="UP000594464"/>
    </source>
</evidence>
<dbReference type="InterPro" id="IPR001307">
    <property type="entry name" value="Thiosulphate_STrfase_CS"/>
</dbReference>
<dbReference type="PANTHER" id="PTHR43855:SF1">
    <property type="entry name" value="THIOSULFATE SULFURTRANSFERASE"/>
    <property type="match status" value="1"/>
</dbReference>
<dbReference type="GO" id="GO:0004792">
    <property type="term" value="F:thiosulfate-cyanide sulfurtransferase activity"/>
    <property type="evidence" value="ECO:0007669"/>
    <property type="project" value="InterPro"/>
</dbReference>
<dbReference type="Gene3D" id="3.40.250.10">
    <property type="entry name" value="Rhodanese-like domain"/>
    <property type="match status" value="2"/>
</dbReference>
<keyword evidence="3" id="KW-0808">Transferase</keyword>
<dbReference type="KEGG" id="nva:G3M78_12095"/>
<dbReference type="SUPFAM" id="SSF52821">
    <property type="entry name" value="Rhodanese/Cell cycle control phosphatase"/>
    <property type="match status" value="2"/>
</dbReference>
<dbReference type="PANTHER" id="PTHR43855">
    <property type="entry name" value="THIOSULFATE SULFURTRANSFERASE"/>
    <property type="match status" value="1"/>
</dbReference>
<name>A0A7T0C3W1_9BACT</name>
<dbReference type="InterPro" id="IPR051126">
    <property type="entry name" value="Thiosulfate_sulfurtransferase"/>
</dbReference>